<keyword evidence="4" id="KW-1185">Reference proteome</keyword>
<dbReference type="EMBL" id="KB310935">
    <property type="protein sequence ID" value="ELT90406.1"/>
    <property type="molecule type" value="Genomic_DNA"/>
</dbReference>
<evidence type="ECO:0000313" key="4">
    <source>
        <dbReference type="Proteomes" id="UP000014760"/>
    </source>
</evidence>
<reference evidence="4" key="1">
    <citation type="submission" date="2012-12" db="EMBL/GenBank/DDBJ databases">
        <authorList>
            <person name="Hellsten U."/>
            <person name="Grimwood J."/>
            <person name="Chapman J.A."/>
            <person name="Shapiro H."/>
            <person name="Aerts A."/>
            <person name="Otillar R.P."/>
            <person name="Terry A.Y."/>
            <person name="Boore J.L."/>
            <person name="Simakov O."/>
            <person name="Marletaz F."/>
            <person name="Cho S.-J."/>
            <person name="Edsinger-Gonzales E."/>
            <person name="Havlak P."/>
            <person name="Kuo D.-H."/>
            <person name="Larsson T."/>
            <person name="Lv J."/>
            <person name="Arendt D."/>
            <person name="Savage R."/>
            <person name="Osoegawa K."/>
            <person name="de Jong P."/>
            <person name="Lindberg D.R."/>
            <person name="Seaver E.C."/>
            <person name="Weisblat D.A."/>
            <person name="Putnam N.H."/>
            <person name="Grigoriev I.V."/>
            <person name="Rokhsar D.S."/>
        </authorList>
    </citation>
    <scope>NUCLEOTIDE SEQUENCE</scope>
    <source>
        <strain evidence="4">I ESC-2004</strain>
    </source>
</reference>
<accession>R7TFU2</accession>
<dbReference type="AlphaFoldDB" id="R7TFU2"/>
<evidence type="ECO:0000256" key="1">
    <source>
        <dbReference type="SAM" id="MobiDB-lite"/>
    </source>
</evidence>
<reference evidence="2 4" key="2">
    <citation type="journal article" date="2013" name="Nature">
        <title>Insights into bilaterian evolution from three spiralian genomes.</title>
        <authorList>
            <person name="Simakov O."/>
            <person name="Marletaz F."/>
            <person name="Cho S.J."/>
            <person name="Edsinger-Gonzales E."/>
            <person name="Havlak P."/>
            <person name="Hellsten U."/>
            <person name="Kuo D.H."/>
            <person name="Larsson T."/>
            <person name="Lv J."/>
            <person name="Arendt D."/>
            <person name="Savage R."/>
            <person name="Osoegawa K."/>
            <person name="de Jong P."/>
            <person name="Grimwood J."/>
            <person name="Chapman J.A."/>
            <person name="Shapiro H."/>
            <person name="Aerts A."/>
            <person name="Otillar R.P."/>
            <person name="Terry A.Y."/>
            <person name="Boore J.L."/>
            <person name="Grigoriev I.V."/>
            <person name="Lindberg D.R."/>
            <person name="Seaver E.C."/>
            <person name="Weisblat D.A."/>
            <person name="Putnam N.H."/>
            <person name="Rokhsar D.S."/>
        </authorList>
    </citation>
    <scope>NUCLEOTIDE SEQUENCE</scope>
    <source>
        <strain evidence="2 4">I ESC-2004</strain>
    </source>
</reference>
<evidence type="ECO:0000313" key="3">
    <source>
        <dbReference type="EnsemblMetazoa" id="CapteP202283"/>
    </source>
</evidence>
<sequence>MLPPGGRSKNYDRKVSNCIINIEMNAAAQARVLQTKLKRHSDDITRAAAAIAIYAQEGNVAEMTNPNPKGKNDSKGEVSDQELSFISLDESQNQETSTSDVITLTPKN</sequence>
<protein>
    <submittedName>
        <fullName evidence="2 3">Uncharacterized protein</fullName>
    </submittedName>
</protein>
<organism evidence="2">
    <name type="scientific">Capitella teleta</name>
    <name type="common">Polychaete worm</name>
    <dbReference type="NCBI Taxonomy" id="283909"/>
    <lineage>
        <taxon>Eukaryota</taxon>
        <taxon>Metazoa</taxon>
        <taxon>Spiralia</taxon>
        <taxon>Lophotrochozoa</taxon>
        <taxon>Annelida</taxon>
        <taxon>Polychaeta</taxon>
        <taxon>Sedentaria</taxon>
        <taxon>Scolecida</taxon>
        <taxon>Capitellidae</taxon>
        <taxon>Capitella</taxon>
    </lineage>
</organism>
<dbReference type="EMBL" id="AMQN01014384">
    <property type="status" value="NOT_ANNOTATED_CDS"/>
    <property type="molecule type" value="Genomic_DNA"/>
</dbReference>
<proteinExistence type="predicted"/>
<dbReference type="HOGENOM" id="CLU_2199457_0_0_1"/>
<name>R7TFU2_CAPTE</name>
<reference evidence="3" key="3">
    <citation type="submission" date="2015-06" db="UniProtKB">
        <authorList>
            <consortium name="EnsemblMetazoa"/>
        </authorList>
    </citation>
    <scope>IDENTIFICATION</scope>
</reference>
<feature type="region of interest" description="Disordered" evidence="1">
    <location>
        <begin position="57"/>
        <end position="108"/>
    </location>
</feature>
<dbReference type="Proteomes" id="UP000014760">
    <property type="component" value="Unassembled WGS sequence"/>
</dbReference>
<evidence type="ECO:0000313" key="2">
    <source>
        <dbReference type="EMBL" id="ELT90406.1"/>
    </source>
</evidence>
<feature type="compositionally biased region" description="Polar residues" evidence="1">
    <location>
        <begin position="81"/>
        <end position="108"/>
    </location>
</feature>
<gene>
    <name evidence="2" type="ORF">CAPTEDRAFT_202283</name>
</gene>
<dbReference type="EnsemblMetazoa" id="CapteT202283">
    <property type="protein sequence ID" value="CapteP202283"/>
    <property type="gene ID" value="CapteG202283"/>
</dbReference>